<evidence type="ECO:0000259" key="7">
    <source>
        <dbReference type="PROSITE" id="PS51372"/>
    </source>
</evidence>
<dbReference type="Gene3D" id="1.10.10.10">
    <property type="entry name" value="Winged helix-like DNA-binding domain superfamily/Winged helix DNA-binding domain"/>
    <property type="match status" value="2"/>
</dbReference>
<dbReference type="PANTHER" id="PTHR30185">
    <property type="entry name" value="CRYPTIC BETA-GLUCOSIDE BGL OPERON ANTITERMINATOR"/>
    <property type="match status" value="1"/>
</dbReference>
<dbReference type="PROSITE" id="PS51099">
    <property type="entry name" value="PTS_EIIB_TYPE_2"/>
    <property type="match status" value="1"/>
</dbReference>
<dbReference type="SUPFAM" id="SSF63520">
    <property type="entry name" value="PTS-regulatory domain, PRD"/>
    <property type="match status" value="2"/>
</dbReference>
<reference evidence="8 9" key="1">
    <citation type="journal article" date="2023" name="Microbiol. Spectr.">
        <title>Symbiosis of Carpenter Bees with Uncharacterized Lactic Acid Bacteria Showing NAD Auxotrophy.</title>
        <authorList>
            <person name="Kawasaki S."/>
            <person name="Ozawa K."/>
            <person name="Mori T."/>
            <person name="Yamamoto A."/>
            <person name="Ito M."/>
            <person name="Ohkuma M."/>
            <person name="Sakamoto M."/>
            <person name="Matsutani M."/>
        </authorList>
    </citation>
    <scope>NUCLEOTIDE SEQUENCE [LARGE SCALE GENOMIC DNA]</scope>
    <source>
        <strain evidence="8 9">KimC2</strain>
    </source>
</reference>
<dbReference type="GO" id="GO:0006355">
    <property type="term" value="P:regulation of DNA-templated transcription"/>
    <property type="evidence" value="ECO:0007669"/>
    <property type="project" value="InterPro"/>
</dbReference>
<feature type="domain" description="PRD" evidence="7">
    <location>
        <begin position="192"/>
        <end position="294"/>
    </location>
</feature>
<dbReference type="InterPro" id="IPR050661">
    <property type="entry name" value="BglG_antiterminators"/>
</dbReference>
<dbReference type="CDD" id="cd05568">
    <property type="entry name" value="PTS_IIB_bgl_like"/>
    <property type="match status" value="1"/>
</dbReference>
<dbReference type="InterPro" id="IPR013196">
    <property type="entry name" value="HTH_11"/>
</dbReference>
<dbReference type="InterPro" id="IPR007737">
    <property type="entry name" value="Mga_HTH"/>
</dbReference>
<evidence type="ECO:0000256" key="3">
    <source>
        <dbReference type="ARBA" id="ARBA00023159"/>
    </source>
</evidence>
<dbReference type="AlphaFoldDB" id="A0AAU9DB64"/>
<dbReference type="RefSeq" id="WP_317695645.1">
    <property type="nucleotide sequence ID" value="NZ_AP026801.1"/>
</dbReference>
<evidence type="ECO:0000259" key="5">
    <source>
        <dbReference type="PROSITE" id="PS51094"/>
    </source>
</evidence>
<dbReference type="PROSITE" id="PS51094">
    <property type="entry name" value="PTS_EIIA_TYPE_2"/>
    <property type="match status" value="1"/>
</dbReference>
<dbReference type="Proteomes" id="UP001321804">
    <property type="component" value="Chromosome"/>
</dbReference>
<dbReference type="InterPro" id="IPR002178">
    <property type="entry name" value="PTS_EIIA_type-2_dom"/>
</dbReference>
<dbReference type="EMBL" id="AP026801">
    <property type="protein sequence ID" value="BDR56985.1"/>
    <property type="molecule type" value="Genomic_DNA"/>
</dbReference>
<feature type="domain" description="PRD" evidence="7">
    <location>
        <begin position="300"/>
        <end position="407"/>
    </location>
</feature>
<keyword evidence="9" id="KW-1185">Reference proteome</keyword>
<accession>A0AAU9DB64</accession>
<evidence type="ECO:0000313" key="9">
    <source>
        <dbReference type="Proteomes" id="UP001321804"/>
    </source>
</evidence>
<dbReference type="Pfam" id="PF00359">
    <property type="entry name" value="PTS_EIIA_2"/>
    <property type="match status" value="1"/>
</dbReference>
<dbReference type="KEGG" id="xak:KIMC2_15470"/>
<dbReference type="PROSITE" id="PS51372">
    <property type="entry name" value="PRD_2"/>
    <property type="match status" value="2"/>
</dbReference>
<gene>
    <name evidence="8" type="ORF">KIMC2_15470</name>
</gene>
<feature type="domain" description="PTS EIIA type-2" evidence="5">
    <location>
        <begin position="505"/>
        <end position="646"/>
    </location>
</feature>
<name>A0AAU9DB64_9LACO</name>
<dbReference type="Pfam" id="PF00874">
    <property type="entry name" value="PRD"/>
    <property type="match status" value="1"/>
</dbReference>
<evidence type="ECO:0000256" key="1">
    <source>
        <dbReference type="ARBA" id="ARBA00022737"/>
    </source>
</evidence>
<dbReference type="Gene3D" id="3.40.50.2300">
    <property type="match status" value="1"/>
</dbReference>
<dbReference type="GO" id="GO:0009401">
    <property type="term" value="P:phosphoenolpyruvate-dependent sugar phosphotransferase system"/>
    <property type="evidence" value="ECO:0007669"/>
    <property type="project" value="InterPro"/>
</dbReference>
<evidence type="ECO:0000259" key="6">
    <source>
        <dbReference type="PROSITE" id="PS51099"/>
    </source>
</evidence>
<protein>
    <submittedName>
        <fullName evidence="8">Transcriptional regulator</fullName>
    </submittedName>
</protein>
<keyword evidence="2" id="KW-0805">Transcription regulation</keyword>
<keyword evidence="4" id="KW-0804">Transcription</keyword>
<evidence type="ECO:0000256" key="2">
    <source>
        <dbReference type="ARBA" id="ARBA00023015"/>
    </source>
</evidence>
<dbReference type="InterPro" id="IPR036388">
    <property type="entry name" value="WH-like_DNA-bd_sf"/>
</dbReference>
<keyword evidence="3" id="KW-0010">Activator</keyword>
<dbReference type="InterPro" id="IPR013011">
    <property type="entry name" value="PTS_EIIB_2"/>
</dbReference>
<keyword evidence="1" id="KW-0677">Repeat</keyword>
<dbReference type="GO" id="GO:0008982">
    <property type="term" value="F:protein-N(PI)-phosphohistidine-sugar phosphotransferase activity"/>
    <property type="evidence" value="ECO:0007669"/>
    <property type="project" value="InterPro"/>
</dbReference>
<proteinExistence type="predicted"/>
<evidence type="ECO:0000313" key="8">
    <source>
        <dbReference type="EMBL" id="BDR56985.1"/>
    </source>
</evidence>
<dbReference type="PANTHER" id="PTHR30185:SF13">
    <property type="entry name" value="LICABCH OPERON REGULATOR-RELATED"/>
    <property type="match status" value="1"/>
</dbReference>
<organism evidence="8 9">
    <name type="scientific">Xylocopilactobacillus apis</name>
    <dbReference type="NCBI Taxonomy" id="2932183"/>
    <lineage>
        <taxon>Bacteria</taxon>
        <taxon>Bacillati</taxon>
        <taxon>Bacillota</taxon>
        <taxon>Bacilli</taxon>
        <taxon>Lactobacillales</taxon>
        <taxon>Lactobacillaceae</taxon>
        <taxon>Xylocopilactobacillus</taxon>
    </lineage>
</organism>
<dbReference type="InterPro" id="IPR016152">
    <property type="entry name" value="PTrfase/Anion_transptr"/>
</dbReference>
<dbReference type="InterPro" id="IPR036634">
    <property type="entry name" value="PRD_sf"/>
</dbReference>
<dbReference type="SUPFAM" id="SSF55804">
    <property type="entry name" value="Phoshotransferase/anion transport protein"/>
    <property type="match status" value="1"/>
</dbReference>
<evidence type="ECO:0000256" key="4">
    <source>
        <dbReference type="ARBA" id="ARBA00023163"/>
    </source>
</evidence>
<dbReference type="Pfam" id="PF05043">
    <property type="entry name" value="Mga"/>
    <property type="match status" value="1"/>
</dbReference>
<dbReference type="Gene3D" id="3.40.930.10">
    <property type="entry name" value="Mannitol-specific EII, Chain A"/>
    <property type="match status" value="1"/>
</dbReference>
<feature type="domain" description="PTS EIIB type-2" evidence="6">
    <location>
        <begin position="412"/>
        <end position="502"/>
    </location>
</feature>
<dbReference type="Gene3D" id="1.10.1790.10">
    <property type="entry name" value="PRD domain"/>
    <property type="match status" value="1"/>
</dbReference>
<dbReference type="InterPro" id="IPR011608">
    <property type="entry name" value="PRD"/>
</dbReference>
<dbReference type="Pfam" id="PF08279">
    <property type="entry name" value="HTH_11"/>
    <property type="match status" value="1"/>
</dbReference>
<sequence>MMKLLNNRLKLLLEIFLNAKKEQPISYLTDKLQVSDRTIRTDIFKLNEFLQKYHAEIVNHRKKGYLLETQNSETLKKLNKMLLEENVPKFNLDSTNNRIIYLLDLLISSDQYLSIEYLIDHMYISRNTLYSYIKEVKAIVEKYDLKIISKANLGFKLTGNELNKRQLFIQELIDRKKPHYVLSFTEKEKNLFNNLDLDYLEKTTTEFLQQNFSQMSDINQKNILIHLTLAIYRDLSDHPLEQFTFEYDHKNKNAIKILLFLKKIEKHFNFTLTSAEINYILFHFLSNKVTLTSSMKDFQNDRDLVEKSIQEFLTYIYEEFHFNLQNDKILKENLTNHLLSVLNIYKNKGSRVNPLLNMIISTFTLAFDITLSASKILEKNLQIKLDNSEIAFITLHIGASIERNFTNRVPKRKVALICGSGTATASLLEAKLNNSFGKYIEITGKYSLSQSQKLDLSDNDFLISTVPITNSSIPIVLIDLFHFDEDSAELMSFISSNMSNHERIMQLFDEQLTIEIDHPTDRLDVLNQLTQLLEQEEIVEPNFKESVLQREEIATTAIGGEIAIPHPLSWQAKESKVAFAKLNEPILWDQENKIQFIFLLAINKDDYENTQSLYDFLLYIQKNNDLKNMMRKTSNPKEIVALICSTITNLEID</sequence>